<comment type="caution">
    <text evidence="5">The sequence shown here is derived from an EMBL/GenBank/DDBJ whole genome shotgun (WGS) entry which is preliminary data.</text>
</comment>
<evidence type="ECO:0000256" key="2">
    <source>
        <dbReference type="ARBA" id="ARBA00023125"/>
    </source>
</evidence>
<dbReference type="Gene3D" id="2.60.120.280">
    <property type="entry name" value="Regulatory protein AraC"/>
    <property type="match status" value="1"/>
</dbReference>
<dbReference type="SMART" id="SM00342">
    <property type="entry name" value="HTH_ARAC"/>
    <property type="match status" value="1"/>
</dbReference>
<dbReference type="SUPFAM" id="SSF46689">
    <property type="entry name" value="Homeodomain-like"/>
    <property type="match status" value="2"/>
</dbReference>
<evidence type="ECO:0000256" key="1">
    <source>
        <dbReference type="ARBA" id="ARBA00023015"/>
    </source>
</evidence>
<organism evidence="5 6">
    <name type="scientific">Schaedlerella arabinosiphila</name>
    <dbReference type="NCBI Taxonomy" id="2044587"/>
    <lineage>
        <taxon>Bacteria</taxon>
        <taxon>Bacillati</taxon>
        <taxon>Bacillota</taxon>
        <taxon>Clostridia</taxon>
        <taxon>Lachnospirales</taxon>
        <taxon>Lachnospiraceae</taxon>
        <taxon>Schaedlerella</taxon>
    </lineage>
</organism>
<evidence type="ECO:0000313" key="6">
    <source>
        <dbReference type="Proteomes" id="UP000274920"/>
    </source>
</evidence>
<dbReference type="GO" id="GO:0003700">
    <property type="term" value="F:DNA-binding transcription factor activity"/>
    <property type="evidence" value="ECO:0007669"/>
    <property type="project" value="InterPro"/>
</dbReference>
<dbReference type="GO" id="GO:0043565">
    <property type="term" value="F:sequence-specific DNA binding"/>
    <property type="evidence" value="ECO:0007669"/>
    <property type="project" value="InterPro"/>
</dbReference>
<dbReference type="InterPro" id="IPR018062">
    <property type="entry name" value="HTH_AraC-typ_CS"/>
</dbReference>
<keyword evidence="2" id="KW-0238">DNA-binding</keyword>
<dbReference type="InterPro" id="IPR009057">
    <property type="entry name" value="Homeodomain-like_sf"/>
</dbReference>
<evidence type="ECO:0000259" key="4">
    <source>
        <dbReference type="PROSITE" id="PS01124"/>
    </source>
</evidence>
<dbReference type="Pfam" id="PF02311">
    <property type="entry name" value="AraC_binding"/>
    <property type="match status" value="1"/>
</dbReference>
<feature type="domain" description="HTH araC/xylS-type" evidence="4">
    <location>
        <begin position="168"/>
        <end position="267"/>
    </location>
</feature>
<evidence type="ECO:0000256" key="3">
    <source>
        <dbReference type="ARBA" id="ARBA00023163"/>
    </source>
</evidence>
<evidence type="ECO:0000313" key="5">
    <source>
        <dbReference type="EMBL" id="RRK32166.1"/>
    </source>
</evidence>
<dbReference type="PRINTS" id="PR00032">
    <property type="entry name" value="HTHARAC"/>
</dbReference>
<dbReference type="PROSITE" id="PS01124">
    <property type="entry name" value="HTH_ARAC_FAMILY_2"/>
    <property type="match status" value="1"/>
</dbReference>
<keyword evidence="6" id="KW-1185">Reference proteome</keyword>
<accession>A0A3R8LYT4</accession>
<dbReference type="RefSeq" id="WP_125127682.1">
    <property type="nucleotide sequence ID" value="NZ_RHJS01000002.1"/>
</dbReference>
<dbReference type="InterPro" id="IPR037923">
    <property type="entry name" value="HTH-like"/>
</dbReference>
<gene>
    <name evidence="5" type="ORF">EBB54_12920</name>
</gene>
<dbReference type="InterPro" id="IPR018060">
    <property type="entry name" value="HTH_AraC"/>
</dbReference>
<dbReference type="EMBL" id="RHJS01000002">
    <property type="protein sequence ID" value="RRK32166.1"/>
    <property type="molecule type" value="Genomic_DNA"/>
</dbReference>
<dbReference type="PANTHER" id="PTHR43280">
    <property type="entry name" value="ARAC-FAMILY TRANSCRIPTIONAL REGULATOR"/>
    <property type="match status" value="1"/>
</dbReference>
<dbReference type="PROSITE" id="PS00041">
    <property type="entry name" value="HTH_ARAC_FAMILY_1"/>
    <property type="match status" value="1"/>
</dbReference>
<dbReference type="AlphaFoldDB" id="A0A3R8LYT4"/>
<name>A0A3R8LYT4_9FIRM</name>
<dbReference type="Proteomes" id="UP000274920">
    <property type="component" value="Unassembled WGS sequence"/>
</dbReference>
<reference evidence="5" key="1">
    <citation type="submission" date="2018-10" db="EMBL/GenBank/DDBJ databases">
        <title>Schaedlerella arabinophila gen. nov. sp. nov., isolated from the mouse intestinal tract and comparative analysis with the genome of the closely related altered Schaedler flora strain ASF502.</title>
        <authorList>
            <person name="Miyake S."/>
            <person name="Soh M."/>
            <person name="Seedorf H."/>
        </authorList>
    </citation>
    <scope>NUCLEOTIDE SEQUENCE [LARGE SCALE GENOMIC DNA]</scope>
    <source>
        <strain evidence="5">DSM 106076</strain>
    </source>
</reference>
<dbReference type="InterPro" id="IPR020449">
    <property type="entry name" value="Tscrpt_reg_AraC-type_HTH"/>
</dbReference>
<dbReference type="PANTHER" id="PTHR43280:SF2">
    <property type="entry name" value="HTH-TYPE TRANSCRIPTIONAL REGULATOR EXSA"/>
    <property type="match status" value="1"/>
</dbReference>
<dbReference type="InterPro" id="IPR003313">
    <property type="entry name" value="AraC-bd"/>
</dbReference>
<keyword evidence="1" id="KW-0805">Transcription regulation</keyword>
<sequence length="268" mass="31132">MPMHFKNPTINEPFVFESIGNCWNQDRIVRPKGYPFYHYLHTESGSGTVEVQGSAYVLHENEGILISPYLSHSYGKNTEEWYVAFATFTGTIDSSIDKMVGNRPVIFIEKEQGARIGALINDVMDNWETLSLDTHTLSLKCYCLLMNFTDSIYTRIMTDEPLYLRYVEPVLKEIEANYTEELTVQELSRKVYITPQYLSRLFRRFLDCSVYGYLTSYRINRAREFLVSHPRMEVQQIAAKTGFTDSSHFIAMFKKATGVTPLEFRRIK</sequence>
<proteinExistence type="predicted"/>
<protein>
    <submittedName>
        <fullName evidence="5">AraC family transcriptional regulator</fullName>
    </submittedName>
</protein>
<dbReference type="Pfam" id="PF12833">
    <property type="entry name" value="HTH_18"/>
    <property type="match status" value="1"/>
</dbReference>
<dbReference type="SUPFAM" id="SSF51215">
    <property type="entry name" value="Regulatory protein AraC"/>
    <property type="match status" value="1"/>
</dbReference>
<keyword evidence="3" id="KW-0804">Transcription</keyword>
<dbReference type="Gene3D" id="1.10.10.60">
    <property type="entry name" value="Homeodomain-like"/>
    <property type="match status" value="2"/>
</dbReference>